<keyword evidence="4" id="KW-1185">Reference proteome</keyword>
<sequence>MMHVGAVANAAVAVIGVVCWYLLVFHHVEGVDVLDAEGAGERIVKFDVLAVDASNRSATDPVARLTLGLAAAQPEALSLEELLRSPAVAFFALDWSLSFFVFLELADPPAAWREPPLDRCIPRHAGKVAWSVPLFEVERWAQSRALPAALWVWSPGGCGRAPARAVLAAAGSAVVAGSCWAEQLGAARPRLPERQLQRLLRASWALEAHLAARQAPSGEPLLAVLPGPLGYRLLDLAEGLGPGQRSLFLHGPVDEAVEGSYGELASGLSGLGRALLAAEPLHWALRLLLPRRAPLSTELSQRRAAGTLPAVDDPLAELAVLDALDGAALWSEARRASPGGAAAACPELASQNPERRGAAEGAVLAWVLGAAPGSAPVESAAERLRGLQAAAGLPQPEQSAGPRPPARALEQARRAAADVPTG</sequence>
<evidence type="ECO:0000313" key="3">
    <source>
        <dbReference type="EMBL" id="CAK0907278.1"/>
    </source>
</evidence>
<keyword evidence="2" id="KW-0472">Membrane</keyword>
<feature type="region of interest" description="Disordered" evidence="1">
    <location>
        <begin position="377"/>
        <end position="422"/>
    </location>
</feature>
<proteinExistence type="predicted"/>
<evidence type="ECO:0000313" key="4">
    <source>
        <dbReference type="Proteomes" id="UP001189429"/>
    </source>
</evidence>
<dbReference type="Proteomes" id="UP001189429">
    <property type="component" value="Unassembled WGS sequence"/>
</dbReference>
<dbReference type="EMBL" id="CAUYUJ010021835">
    <property type="protein sequence ID" value="CAK0907278.1"/>
    <property type="molecule type" value="Genomic_DNA"/>
</dbReference>
<evidence type="ECO:0000256" key="1">
    <source>
        <dbReference type="SAM" id="MobiDB-lite"/>
    </source>
</evidence>
<gene>
    <name evidence="3" type="ORF">PCOR1329_LOCUS82349</name>
</gene>
<name>A0ABN9Y421_9DINO</name>
<organism evidence="3 4">
    <name type="scientific">Prorocentrum cordatum</name>
    <dbReference type="NCBI Taxonomy" id="2364126"/>
    <lineage>
        <taxon>Eukaryota</taxon>
        <taxon>Sar</taxon>
        <taxon>Alveolata</taxon>
        <taxon>Dinophyceae</taxon>
        <taxon>Prorocentrales</taxon>
        <taxon>Prorocentraceae</taxon>
        <taxon>Prorocentrum</taxon>
    </lineage>
</organism>
<comment type="caution">
    <text evidence="3">The sequence shown here is derived from an EMBL/GenBank/DDBJ whole genome shotgun (WGS) entry which is preliminary data.</text>
</comment>
<protein>
    <submittedName>
        <fullName evidence="3">Uncharacterized protein</fullName>
    </submittedName>
</protein>
<feature type="non-terminal residue" evidence="3">
    <location>
        <position position="422"/>
    </location>
</feature>
<accession>A0ABN9Y421</accession>
<evidence type="ECO:0000256" key="2">
    <source>
        <dbReference type="SAM" id="Phobius"/>
    </source>
</evidence>
<keyword evidence="2" id="KW-1133">Transmembrane helix</keyword>
<reference evidence="3" key="1">
    <citation type="submission" date="2023-10" db="EMBL/GenBank/DDBJ databases">
        <authorList>
            <person name="Chen Y."/>
            <person name="Shah S."/>
            <person name="Dougan E. K."/>
            <person name="Thang M."/>
            <person name="Chan C."/>
        </authorList>
    </citation>
    <scope>NUCLEOTIDE SEQUENCE [LARGE SCALE GENOMIC DNA]</scope>
</reference>
<keyword evidence="2" id="KW-0812">Transmembrane</keyword>
<feature type="transmembrane region" description="Helical" evidence="2">
    <location>
        <begin position="7"/>
        <end position="28"/>
    </location>
</feature>